<dbReference type="PANTHER" id="PTHR40074">
    <property type="entry name" value="O-ACETYLTRANSFERASE WECH"/>
    <property type="match status" value="1"/>
</dbReference>
<dbReference type="InterPro" id="IPR002656">
    <property type="entry name" value="Acyl_transf_3_dom"/>
</dbReference>
<dbReference type="AlphaFoldDB" id="A0A645BYG5"/>
<dbReference type="GO" id="GO:0009246">
    <property type="term" value="P:enterobacterial common antigen biosynthetic process"/>
    <property type="evidence" value="ECO:0007669"/>
    <property type="project" value="TreeGrafter"/>
</dbReference>
<accession>A0A645BYG5</accession>
<evidence type="ECO:0000256" key="6">
    <source>
        <dbReference type="SAM" id="Phobius"/>
    </source>
</evidence>
<evidence type="ECO:0000256" key="4">
    <source>
        <dbReference type="ARBA" id="ARBA00022989"/>
    </source>
</evidence>
<name>A0A645BYG5_9ZZZZ</name>
<feature type="transmembrane region" description="Helical" evidence="6">
    <location>
        <begin position="273"/>
        <end position="292"/>
    </location>
</feature>
<keyword evidence="4 6" id="KW-1133">Transmembrane helix</keyword>
<sequence length="355" mass="41390">MKIERLAGLDILKIVSMFLIVMSHFAVHGNWPPMDTITLNSGLISLFGSFGNLAVNCYVLITAYFMVDKNLNVERIARILFKVLFYSVGIYILLSLLGFVTFDIKTFLLYLPFREKSYWFMDTYILLILFSPLLNIIMNKITKMQLRYLIFVSLFFSSVLSLVYLVDTVVSYFFWFIVLYFIGGYLRKYYNSSMKISKRWIIVILLMFAMFSTIIILRVIELNTGVIIGSGSYYFIGKNRLLVLVTSIQMFVLFSCFKVRSNKVIQFMSGNTLGVYLIHDNGALRYILWHVLLNVGNYFYSRGFIVYALLMIIGVFLTSMLVSYLITLCIENPLFYLLKKPVLRLQEKYDKLWNS</sequence>
<keyword evidence="5 6" id="KW-0472">Membrane</keyword>
<dbReference type="EMBL" id="VSSQ01023346">
    <property type="protein sequence ID" value="MPM70217.1"/>
    <property type="molecule type" value="Genomic_DNA"/>
</dbReference>
<organism evidence="8">
    <name type="scientific">bioreactor metagenome</name>
    <dbReference type="NCBI Taxonomy" id="1076179"/>
    <lineage>
        <taxon>unclassified sequences</taxon>
        <taxon>metagenomes</taxon>
        <taxon>ecological metagenomes</taxon>
    </lineage>
</organism>
<evidence type="ECO:0000256" key="3">
    <source>
        <dbReference type="ARBA" id="ARBA00022692"/>
    </source>
</evidence>
<feature type="transmembrane region" description="Helical" evidence="6">
    <location>
        <begin position="79"/>
        <end position="102"/>
    </location>
</feature>
<feature type="transmembrane region" description="Helical" evidence="6">
    <location>
        <begin position="240"/>
        <end position="261"/>
    </location>
</feature>
<feature type="transmembrane region" description="Helical" evidence="6">
    <location>
        <begin position="200"/>
        <end position="220"/>
    </location>
</feature>
<dbReference type="PANTHER" id="PTHR40074:SF2">
    <property type="entry name" value="O-ACETYLTRANSFERASE WECH"/>
    <property type="match status" value="1"/>
</dbReference>
<keyword evidence="3 6" id="KW-0812">Transmembrane</keyword>
<proteinExistence type="predicted"/>
<evidence type="ECO:0000256" key="1">
    <source>
        <dbReference type="ARBA" id="ARBA00004651"/>
    </source>
</evidence>
<feature type="transmembrane region" description="Helical" evidence="6">
    <location>
        <begin position="304"/>
        <end position="330"/>
    </location>
</feature>
<dbReference type="GO" id="GO:0005886">
    <property type="term" value="C:plasma membrane"/>
    <property type="evidence" value="ECO:0007669"/>
    <property type="project" value="UniProtKB-SubCell"/>
</dbReference>
<evidence type="ECO:0000256" key="2">
    <source>
        <dbReference type="ARBA" id="ARBA00022475"/>
    </source>
</evidence>
<evidence type="ECO:0000256" key="5">
    <source>
        <dbReference type="ARBA" id="ARBA00023136"/>
    </source>
</evidence>
<keyword evidence="2" id="KW-1003">Cell membrane</keyword>
<gene>
    <name evidence="8" type="ORF">SDC9_117170</name>
</gene>
<protein>
    <recommendedName>
        <fullName evidence="7">Acyltransferase 3 domain-containing protein</fullName>
    </recommendedName>
</protein>
<feature type="transmembrane region" description="Helical" evidence="6">
    <location>
        <begin position="12"/>
        <end position="31"/>
    </location>
</feature>
<feature type="transmembrane region" description="Helical" evidence="6">
    <location>
        <begin position="117"/>
        <end position="136"/>
    </location>
</feature>
<evidence type="ECO:0000313" key="8">
    <source>
        <dbReference type="EMBL" id="MPM70217.1"/>
    </source>
</evidence>
<feature type="transmembrane region" description="Helical" evidence="6">
    <location>
        <begin position="43"/>
        <end position="67"/>
    </location>
</feature>
<comment type="subcellular location">
    <subcellularLocation>
        <location evidence="1">Cell membrane</location>
        <topology evidence="1">Multi-pass membrane protein</topology>
    </subcellularLocation>
</comment>
<feature type="transmembrane region" description="Helical" evidence="6">
    <location>
        <begin position="172"/>
        <end position="188"/>
    </location>
</feature>
<feature type="transmembrane region" description="Helical" evidence="6">
    <location>
        <begin position="148"/>
        <end position="166"/>
    </location>
</feature>
<dbReference type="GO" id="GO:0016413">
    <property type="term" value="F:O-acetyltransferase activity"/>
    <property type="evidence" value="ECO:0007669"/>
    <property type="project" value="TreeGrafter"/>
</dbReference>
<reference evidence="8" key="1">
    <citation type="submission" date="2019-08" db="EMBL/GenBank/DDBJ databases">
        <authorList>
            <person name="Kucharzyk K."/>
            <person name="Murdoch R.W."/>
            <person name="Higgins S."/>
            <person name="Loffler F."/>
        </authorList>
    </citation>
    <scope>NUCLEOTIDE SEQUENCE</scope>
</reference>
<feature type="domain" description="Acyltransferase 3" evidence="7">
    <location>
        <begin position="7"/>
        <end position="323"/>
    </location>
</feature>
<evidence type="ECO:0000259" key="7">
    <source>
        <dbReference type="Pfam" id="PF01757"/>
    </source>
</evidence>
<dbReference type="Pfam" id="PF01757">
    <property type="entry name" value="Acyl_transf_3"/>
    <property type="match status" value="1"/>
</dbReference>
<comment type="caution">
    <text evidence="8">The sequence shown here is derived from an EMBL/GenBank/DDBJ whole genome shotgun (WGS) entry which is preliminary data.</text>
</comment>